<dbReference type="Proteomes" id="UP000195437">
    <property type="component" value="Chromosome"/>
</dbReference>
<dbReference type="EMBL" id="CP021434">
    <property type="protein sequence ID" value="ARU62091.1"/>
    <property type="molecule type" value="Genomic_DNA"/>
</dbReference>
<dbReference type="KEGG" id="tum:CBW65_14585"/>
<reference evidence="2" key="1">
    <citation type="submission" date="2017-05" db="EMBL/GenBank/DDBJ databases">
        <authorList>
            <person name="Sung H."/>
        </authorList>
    </citation>
    <scope>NUCLEOTIDE SEQUENCE [LARGE SCALE GENOMIC DNA]</scope>
    <source>
        <strain evidence="2">AR23208</strain>
    </source>
</reference>
<dbReference type="Pfam" id="PF10676">
    <property type="entry name" value="gerPA"/>
    <property type="match status" value="1"/>
</dbReference>
<sequence length="81" mass="9126">MAFTINIFCIKVNNVENASALNVGQNLLNDWKNNSKYNQGFGNLNGDENVQKRLKTRVDDPDFIDAPTRDTSVTQLPSLLR</sequence>
<organism evidence="1 2">
    <name type="scientific">Tumebacillus avium</name>
    <dbReference type="NCBI Taxonomy" id="1903704"/>
    <lineage>
        <taxon>Bacteria</taxon>
        <taxon>Bacillati</taxon>
        <taxon>Bacillota</taxon>
        <taxon>Bacilli</taxon>
        <taxon>Bacillales</taxon>
        <taxon>Alicyclobacillaceae</taxon>
        <taxon>Tumebacillus</taxon>
    </lineage>
</organism>
<evidence type="ECO:0000313" key="1">
    <source>
        <dbReference type="EMBL" id="ARU62091.1"/>
    </source>
</evidence>
<gene>
    <name evidence="1" type="ORF">CBW65_14585</name>
</gene>
<dbReference type="InterPro" id="IPR019618">
    <property type="entry name" value="Spore_germination_GerPA"/>
</dbReference>
<dbReference type="RefSeq" id="WP_087457456.1">
    <property type="nucleotide sequence ID" value="NZ_CP021434.1"/>
</dbReference>
<keyword evidence="2" id="KW-1185">Reference proteome</keyword>
<accession>A0A1Y0INI0</accession>
<evidence type="ECO:0000313" key="2">
    <source>
        <dbReference type="Proteomes" id="UP000195437"/>
    </source>
</evidence>
<proteinExistence type="predicted"/>
<name>A0A1Y0INI0_9BACL</name>
<dbReference type="OrthoDB" id="1809291at2"/>
<protein>
    <submittedName>
        <fullName evidence="1">Uncharacterized protein</fullName>
    </submittedName>
</protein>
<dbReference type="AlphaFoldDB" id="A0A1Y0INI0"/>